<dbReference type="Pfam" id="PF16953">
    <property type="entry name" value="PRORP"/>
    <property type="match status" value="1"/>
</dbReference>
<evidence type="ECO:0000313" key="15">
    <source>
        <dbReference type="Ensembl" id="ENSCPRP00005005112.1"/>
    </source>
</evidence>
<evidence type="ECO:0000256" key="13">
    <source>
        <dbReference type="PROSITE-ProRule" id="PRU00808"/>
    </source>
</evidence>
<dbReference type="InterPro" id="IPR031595">
    <property type="entry name" value="PRORP_C"/>
</dbReference>
<dbReference type="CDD" id="cd03754">
    <property type="entry name" value="proteasome_alpha_type_6"/>
    <property type="match status" value="1"/>
</dbReference>
<comment type="function">
    <text evidence="1">Component of the 20S core proteasome complex involved in the proteolytic degradation of most intracellular proteins. This complex plays numerous essential roles within the cell by associating with different regulatory particles. Associated with two 19S regulatory particles, forms the 26S proteasome and thus participates in the ATP-dependent degradation of ubiquitinated proteins. The 26S proteasome plays a key role in the maintenance of protein homeostasis by removing misfolded or damaged proteins that could impair cellular functions, and by removing proteins whose functions are no longer required. Associated with the PA200 or PA28, the 20S proteasome mediates ubiquitin-independent protein degradation. This type of proteolysis is required in several pathways including spermatogenesis (20S-PA200 complex) or generation of a subset of MHC class I-presented antigenic peptides (20S-PA28 complex).</text>
</comment>
<dbReference type="InterPro" id="IPR029055">
    <property type="entry name" value="Ntn_hydrolases_N"/>
</dbReference>
<keyword evidence="8" id="KW-0007">Acetylation</keyword>
<protein>
    <recommendedName>
        <fullName evidence="4">Proteasome subunit alpha type-6</fullName>
    </recommendedName>
</protein>
<dbReference type="InterPro" id="IPR050115">
    <property type="entry name" value="Proteasome_alpha"/>
</dbReference>
<dbReference type="FunFam" id="3.60.20.10:FF:000020">
    <property type="entry name" value="Proteasome subunit alpha type"/>
    <property type="match status" value="1"/>
</dbReference>
<keyword evidence="16" id="KW-1185">Reference proteome</keyword>
<dbReference type="Pfam" id="PF01535">
    <property type="entry name" value="PPR"/>
    <property type="match status" value="1"/>
</dbReference>
<evidence type="ECO:0000256" key="11">
    <source>
        <dbReference type="ARBA" id="ARBA00062366"/>
    </source>
</evidence>
<gene>
    <name evidence="15" type="primary">PSMA6</name>
</gene>
<dbReference type="GO" id="GO:0051603">
    <property type="term" value="P:proteolysis involved in protein catabolic process"/>
    <property type="evidence" value="ECO:0007669"/>
    <property type="project" value="InterPro"/>
</dbReference>
<reference evidence="15" key="2">
    <citation type="submission" date="2025-09" db="UniProtKB">
        <authorList>
            <consortium name="Ensembl"/>
        </authorList>
    </citation>
    <scope>IDENTIFICATION</scope>
</reference>
<keyword evidence="9" id="KW-0325">Glycoprotein</keyword>
<dbReference type="GeneTree" id="ENSGT00550000074807"/>
<keyword evidence="6" id="KW-0597">Phosphoprotein</keyword>
<dbReference type="SUPFAM" id="SSF56235">
    <property type="entry name" value="N-terminal nucleophile aminohydrolases (Ntn hydrolases)"/>
    <property type="match status" value="1"/>
</dbReference>
<feature type="repeat" description="PPR" evidence="12">
    <location>
        <begin position="221"/>
        <end position="255"/>
    </location>
</feature>
<dbReference type="Ensembl" id="ENSCPRT00005005976.1">
    <property type="protein sequence ID" value="ENSCPRP00005005112.1"/>
    <property type="gene ID" value="ENSCPRG00005003666.1"/>
</dbReference>
<dbReference type="PANTHER" id="PTHR11599">
    <property type="entry name" value="PROTEASOME SUBUNIT ALPHA/BETA"/>
    <property type="match status" value="1"/>
</dbReference>
<dbReference type="Pfam" id="PF00227">
    <property type="entry name" value="Proteasome"/>
    <property type="match status" value="1"/>
</dbReference>
<sequence>MAFFLQASYWGLQTFLGRCFLFQPASTCQKSLVLMVDLLSRDRVKGLPFTTSFQSALPQNLKGVHMLHKSRSGSRDRRKVKMQDSCWEENEEKSLIPPFSAGAAKQRSEIQRTPTDMGLLRRSRRHDIQPPEKPLNAKEWQELRTQLKLDTDFEVVMLRQMVKHKSSIDVAKSLMADVVLRNGDVRYNSLIVYLTLCIQQGQTAEFFDIYDIIKLKFKTLETAAYSVLIRGLSGTDRWREAILLLKEMKKFTVPSKGCYGHCIKAALSNQDIQLALELYHEMVAENIMPNLDVPQTFFDTSKGTQDDKFKKELLGMLLSFRENQVYPNEALMQSIKRWFESIPGEKWTGHLTSIENGCGCPVCNQVLETIELSEKEYNILKEKVMKDVMQGNNTFRNTTPQELERFQDFVKSRLPYDIVIDGLNVANSIKKLNKYEVLFDVISYFAQQNLRLLVLSRKHLMKGFQTWNGNALTAMQREVDFFFTADVTQDDPFLLYATLHSGNHLATGTPVDAFSLGHKQDNFYEYAFKAINQGGLTSVAVRGKDSAVIVTQKKVPDKLLDSSTVTHLFRITENIGCVMTGMTADSRSQVQRARYEAANWKYKYGYDIPVDMLCKRIADISQVYTQNAEMRPLGCCMILIGVDEEHGPQVYKCDPAGYYCGFKATAAGVKQTESTSFLEKKVKKKFDWTYEQTVETAITCLSTVLSIDFKPSEIEVGVVTVENPKFRILTEAEIDTHLVALAERD</sequence>
<evidence type="ECO:0000256" key="1">
    <source>
        <dbReference type="ARBA" id="ARBA00003876"/>
    </source>
</evidence>
<evidence type="ECO:0000256" key="8">
    <source>
        <dbReference type="ARBA" id="ARBA00022990"/>
    </source>
</evidence>
<dbReference type="PROSITE" id="PS51375">
    <property type="entry name" value="PPR"/>
    <property type="match status" value="1"/>
</dbReference>
<evidence type="ECO:0000256" key="9">
    <source>
        <dbReference type="ARBA" id="ARBA00023180"/>
    </source>
</evidence>
<feature type="domain" description="PRORP" evidence="14">
    <location>
        <begin position="356"/>
        <end position="504"/>
    </location>
</feature>
<dbReference type="GO" id="GO:0005634">
    <property type="term" value="C:nucleus"/>
    <property type="evidence" value="ECO:0007669"/>
    <property type="project" value="UniProtKB-SubCell"/>
</dbReference>
<dbReference type="GO" id="GO:0005737">
    <property type="term" value="C:cytoplasm"/>
    <property type="evidence" value="ECO:0007669"/>
    <property type="project" value="UniProtKB-SubCell"/>
</dbReference>
<keyword evidence="10" id="KW-0539">Nucleus</keyword>
<evidence type="ECO:0000256" key="6">
    <source>
        <dbReference type="ARBA" id="ARBA00022553"/>
    </source>
</evidence>
<comment type="subcellular location">
    <subcellularLocation>
        <location evidence="3">Cytoplasm</location>
    </subcellularLocation>
    <subcellularLocation>
        <location evidence="2">Nucleus</location>
    </subcellularLocation>
</comment>
<dbReference type="InterPro" id="IPR001353">
    <property type="entry name" value="Proteasome_sua/b"/>
</dbReference>
<name>A0A7M4E673_CROPO</name>
<evidence type="ECO:0000256" key="7">
    <source>
        <dbReference type="ARBA" id="ARBA00022942"/>
    </source>
</evidence>
<evidence type="ECO:0000259" key="14">
    <source>
        <dbReference type="Pfam" id="PF16953"/>
    </source>
</evidence>
<evidence type="ECO:0000256" key="5">
    <source>
        <dbReference type="ARBA" id="ARBA00022490"/>
    </source>
</evidence>
<dbReference type="Proteomes" id="UP000594220">
    <property type="component" value="Unplaced"/>
</dbReference>
<comment type="subunit">
    <text evidence="11">The 26S proteasome consists of a 20S proteasome core and two 19S regulatory subunits. The 20S proteasome core is a barrel-shaped complex made of 28 subunits that are arranged in four stacked rings. The two outer rings are each formed by seven alpha subunits, and the two inner rings are formed by seven beta subunits. The proteolytic activity is exerted by three beta-subunits PSMB5, PSMB6 and PSMB7. Interacts with ALKBH4.</text>
</comment>
<dbReference type="InterPro" id="IPR023332">
    <property type="entry name" value="Proteasome_alpha-type"/>
</dbReference>
<dbReference type="NCBIfam" id="TIGR00756">
    <property type="entry name" value="PPR"/>
    <property type="match status" value="1"/>
</dbReference>
<dbReference type="PROSITE" id="PS51475">
    <property type="entry name" value="PROTEASOME_ALPHA_2"/>
    <property type="match status" value="1"/>
</dbReference>
<accession>A0A7M4E673</accession>
<keyword evidence="7 13" id="KW-0647">Proteasome</keyword>
<dbReference type="InterPro" id="IPR034642">
    <property type="entry name" value="Proteasome_subunit_alpha6"/>
</dbReference>
<evidence type="ECO:0000313" key="16">
    <source>
        <dbReference type="Proteomes" id="UP000594220"/>
    </source>
</evidence>
<proteinExistence type="inferred from homology"/>
<evidence type="ECO:0000256" key="12">
    <source>
        <dbReference type="PROSITE-ProRule" id="PRU00708"/>
    </source>
</evidence>
<comment type="similarity">
    <text evidence="13">Belongs to the peptidase T1A family.</text>
</comment>
<evidence type="ECO:0000256" key="4">
    <source>
        <dbReference type="ARBA" id="ARBA00021332"/>
    </source>
</evidence>
<keyword evidence="5" id="KW-0963">Cytoplasm</keyword>
<dbReference type="Gene3D" id="1.25.40.10">
    <property type="entry name" value="Tetratricopeptide repeat domain"/>
    <property type="match status" value="1"/>
</dbReference>
<evidence type="ECO:0000256" key="3">
    <source>
        <dbReference type="ARBA" id="ARBA00004496"/>
    </source>
</evidence>
<dbReference type="AlphaFoldDB" id="A0A7M4E673"/>
<organism evidence="15 16">
    <name type="scientific">Crocodylus porosus</name>
    <name type="common">Saltwater crocodile</name>
    <name type="synonym">Estuarine crocodile</name>
    <dbReference type="NCBI Taxonomy" id="8502"/>
    <lineage>
        <taxon>Eukaryota</taxon>
        <taxon>Metazoa</taxon>
        <taxon>Chordata</taxon>
        <taxon>Craniata</taxon>
        <taxon>Vertebrata</taxon>
        <taxon>Euteleostomi</taxon>
        <taxon>Archelosauria</taxon>
        <taxon>Archosauria</taxon>
        <taxon>Crocodylia</taxon>
        <taxon>Longirostres</taxon>
        <taxon>Crocodylidae</taxon>
        <taxon>Crocodylus</taxon>
    </lineage>
</organism>
<dbReference type="InterPro" id="IPR002885">
    <property type="entry name" value="PPR_rpt"/>
</dbReference>
<dbReference type="Gene3D" id="3.60.20.10">
    <property type="entry name" value="Glutamine Phosphoribosylpyrophosphate, subunit 1, domain 1"/>
    <property type="match status" value="1"/>
</dbReference>
<dbReference type="GO" id="GO:0019773">
    <property type="term" value="C:proteasome core complex, alpha-subunit complex"/>
    <property type="evidence" value="ECO:0007669"/>
    <property type="project" value="UniProtKB-UniRule"/>
</dbReference>
<evidence type="ECO:0000256" key="2">
    <source>
        <dbReference type="ARBA" id="ARBA00004123"/>
    </source>
</evidence>
<evidence type="ECO:0000256" key="10">
    <source>
        <dbReference type="ARBA" id="ARBA00023242"/>
    </source>
</evidence>
<reference evidence="15" key="1">
    <citation type="submission" date="2025-08" db="UniProtKB">
        <authorList>
            <consortium name="Ensembl"/>
        </authorList>
    </citation>
    <scope>IDENTIFICATION</scope>
</reference>
<dbReference type="InterPro" id="IPR011990">
    <property type="entry name" value="TPR-like_helical_dom_sf"/>
</dbReference>